<protein>
    <recommendedName>
        <fullName evidence="3">N-acetyltransferase domain-containing protein</fullName>
    </recommendedName>
</protein>
<keyword evidence="2" id="KW-1185">Reference proteome</keyword>
<evidence type="ECO:0000313" key="1">
    <source>
        <dbReference type="EMBL" id="RUS92784.1"/>
    </source>
</evidence>
<gene>
    <name evidence="1" type="ORF">DSM107010_72890</name>
</gene>
<name>A0AB37U806_9CYAN</name>
<comment type="caution">
    <text evidence="1">The sequence shown here is derived from an EMBL/GenBank/DDBJ whole genome shotgun (WGS) entry which is preliminary data.</text>
</comment>
<evidence type="ECO:0008006" key="3">
    <source>
        <dbReference type="Google" id="ProtNLM"/>
    </source>
</evidence>
<organism evidence="1 2">
    <name type="scientific">Chroococcidiopsis cubana SAG 39.79</name>
    <dbReference type="NCBI Taxonomy" id="388085"/>
    <lineage>
        <taxon>Bacteria</taxon>
        <taxon>Bacillati</taxon>
        <taxon>Cyanobacteriota</taxon>
        <taxon>Cyanophyceae</taxon>
        <taxon>Chroococcidiopsidales</taxon>
        <taxon>Chroococcidiopsidaceae</taxon>
        <taxon>Chroococcidiopsis</taxon>
    </lineage>
</organism>
<dbReference type="AlphaFoldDB" id="A0AB37U806"/>
<dbReference type="EMBL" id="RSCK01000244">
    <property type="protein sequence ID" value="RUS92784.1"/>
    <property type="molecule type" value="Genomic_DNA"/>
</dbReference>
<proteinExistence type="predicted"/>
<dbReference type="RefSeq" id="WP_199756063.1">
    <property type="nucleotide sequence ID" value="NZ_RSCK01000244.1"/>
</dbReference>
<evidence type="ECO:0000313" key="2">
    <source>
        <dbReference type="Proteomes" id="UP000282574"/>
    </source>
</evidence>
<reference evidence="1 2" key="1">
    <citation type="journal article" date="2019" name="Genome Biol. Evol.">
        <title>Day and night: Metabolic profiles and evolutionary relationships of six axenic non-marine cyanobacteria.</title>
        <authorList>
            <person name="Will S.E."/>
            <person name="Henke P."/>
            <person name="Boedeker C."/>
            <person name="Huang S."/>
            <person name="Brinkmann H."/>
            <person name="Rohde M."/>
            <person name="Jarek M."/>
            <person name="Friedl T."/>
            <person name="Seufert S."/>
            <person name="Schumacher M."/>
            <person name="Overmann J."/>
            <person name="Neumann-Schaal M."/>
            <person name="Petersen J."/>
        </authorList>
    </citation>
    <scope>NUCLEOTIDE SEQUENCE [LARGE SCALE GENOMIC DNA]</scope>
    <source>
        <strain evidence="1 2">SAG 39.79</strain>
    </source>
</reference>
<sequence>MQIGLRPTSNVDFEFIHQVTKAAMQTYVEQTWGSWVDDEQRVRTYNSIDLSTHQIIQLDGRDVGCLAVERHSSHLQLMGL</sequence>
<accession>A0AB37U806</accession>
<dbReference type="Proteomes" id="UP000282574">
    <property type="component" value="Unassembled WGS sequence"/>
</dbReference>